<evidence type="ECO:0000313" key="5">
    <source>
        <dbReference type="Proteomes" id="UP000758856"/>
    </source>
</evidence>
<gene>
    <name evidence="3" type="ORF">GCM10008170_11530</name>
    <name evidence="4" type="ORF">JOD31_000056</name>
</gene>
<dbReference type="GO" id="GO:0046872">
    <property type="term" value="F:metal ion binding"/>
    <property type="evidence" value="ECO:0007669"/>
    <property type="project" value="InterPro"/>
</dbReference>
<evidence type="ECO:0000256" key="1">
    <source>
        <dbReference type="PROSITE-ProRule" id="PRU00409"/>
    </source>
</evidence>
<sequence>MRVFLCEFVTAGGLRGEPLPASLAREGRMMRDAMLVDLRDIPGVSVATTVDDRLPAPDGVDARPIAAGDDPWTLWRAMAAAADIAWIVAPETDGALFSLATLCADAGALVLGPTPSAIALTTSKRETARRLAEARIATPETYPLGALPKGLAGPFVSKPDDGAGCDDTRLWEERPFALPGDHVVQPYVHGVAASLTVLGVGGGARLLAANRQHVTLDDGAFAFEGLAVGALSDADGELAELADAVAAAIPGLEGLFGIDVVLTPDGPVVIEVNPRMTTAYVGLRRSLGLNPLRLLPPFADGSVAAPERTLAVEVRP</sequence>
<dbReference type="EMBL" id="BSFF01000002">
    <property type="protein sequence ID" value="GLK55134.1"/>
    <property type="molecule type" value="Genomic_DNA"/>
</dbReference>
<dbReference type="SUPFAM" id="SSF56059">
    <property type="entry name" value="Glutathione synthetase ATP-binding domain-like"/>
    <property type="match status" value="1"/>
</dbReference>
<keyword evidence="1" id="KW-0547">Nucleotide-binding</keyword>
<comment type="caution">
    <text evidence="3">The sequence shown here is derived from an EMBL/GenBank/DDBJ whole genome shotgun (WGS) entry which is preliminary data.</text>
</comment>
<evidence type="ECO:0000313" key="4">
    <source>
        <dbReference type="EMBL" id="MBM7849844.1"/>
    </source>
</evidence>
<keyword evidence="1" id="KW-0067">ATP-binding</keyword>
<evidence type="ECO:0000313" key="6">
    <source>
        <dbReference type="Proteomes" id="UP001143400"/>
    </source>
</evidence>
<dbReference type="Gene3D" id="3.30.470.20">
    <property type="entry name" value="ATP-grasp fold, B domain"/>
    <property type="match status" value="1"/>
</dbReference>
<dbReference type="EMBL" id="JAFBCY010000001">
    <property type="protein sequence ID" value="MBM7849844.1"/>
    <property type="molecule type" value="Genomic_DNA"/>
</dbReference>
<dbReference type="InterPro" id="IPR024710">
    <property type="entry name" value="MfnD"/>
</dbReference>
<organism evidence="3 6">
    <name type="scientific">Methylopila capsulata</name>
    <dbReference type="NCBI Taxonomy" id="61654"/>
    <lineage>
        <taxon>Bacteria</taxon>
        <taxon>Pseudomonadati</taxon>
        <taxon>Pseudomonadota</taxon>
        <taxon>Alphaproteobacteria</taxon>
        <taxon>Hyphomicrobiales</taxon>
        <taxon>Methylopilaceae</taxon>
        <taxon>Methylopila</taxon>
    </lineage>
</organism>
<proteinExistence type="predicted"/>
<dbReference type="Proteomes" id="UP000758856">
    <property type="component" value="Unassembled WGS sequence"/>
</dbReference>
<evidence type="ECO:0000259" key="2">
    <source>
        <dbReference type="PROSITE" id="PS50975"/>
    </source>
</evidence>
<dbReference type="InterPro" id="IPR040803">
    <property type="entry name" value="MfnD_preATP-grasp"/>
</dbReference>
<dbReference type="InterPro" id="IPR003806">
    <property type="entry name" value="ATP-grasp_PylC-type"/>
</dbReference>
<dbReference type="GO" id="GO:0005524">
    <property type="term" value="F:ATP binding"/>
    <property type="evidence" value="ECO:0007669"/>
    <property type="project" value="UniProtKB-UniRule"/>
</dbReference>
<dbReference type="RefSeq" id="WP_271206136.1">
    <property type="nucleotide sequence ID" value="NZ_BSFF01000002.1"/>
</dbReference>
<dbReference type="Pfam" id="PF02655">
    <property type="entry name" value="ATP-grasp_3"/>
    <property type="match status" value="1"/>
</dbReference>
<name>A0A9W6ITL4_9HYPH</name>
<dbReference type="PIRSF" id="PIRSF016766">
    <property type="entry name" value="UCP016766_ATPgrasp"/>
    <property type="match status" value="1"/>
</dbReference>
<keyword evidence="5" id="KW-1185">Reference proteome</keyword>
<dbReference type="AlphaFoldDB" id="A0A9W6ITL4"/>
<dbReference type="InterPro" id="IPR011761">
    <property type="entry name" value="ATP-grasp"/>
</dbReference>
<reference evidence="4 5" key="2">
    <citation type="submission" date="2021-01" db="EMBL/GenBank/DDBJ databases">
        <title>Genomic Encyclopedia of Type Strains, Phase IV (KMG-IV): sequencing the most valuable type-strain genomes for metagenomic binning, comparative biology and taxonomic classification.</title>
        <authorList>
            <person name="Goeker M."/>
        </authorList>
    </citation>
    <scope>NUCLEOTIDE SEQUENCE [LARGE SCALE GENOMIC DNA]</scope>
    <source>
        <strain evidence="4 5">DSM 6130</strain>
    </source>
</reference>
<dbReference type="Gene3D" id="3.40.50.11770">
    <property type="match status" value="1"/>
</dbReference>
<feature type="domain" description="ATP-grasp" evidence="2">
    <location>
        <begin position="106"/>
        <end position="300"/>
    </location>
</feature>
<dbReference type="Gene3D" id="2.30.36.100">
    <property type="match status" value="1"/>
</dbReference>
<accession>A0A9W6ITL4</accession>
<reference evidence="3" key="3">
    <citation type="submission" date="2023-01" db="EMBL/GenBank/DDBJ databases">
        <authorList>
            <person name="Sun Q."/>
            <person name="Evtushenko L."/>
        </authorList>
    </citation>
    <scope>NUCLEOTIDE SEQUENCE</scope>
    <source>
        <strain evidence="3">VKM B-1606</strain>
    </source>
</reference>
<evidence type="ECO:0000313" key="3">
    <source>
        <dbReference type="EMBL" id="GLK55134.1"/>
    </source>
</evidence>
<dbReference type="Pfam" id="PF18301">
    <property type="entry name" value="preATP-grasp_3"/>
    <property type="match status" value="1"/>
</dbReference>
<reference evidence="3" key="1">
    <citation type="journal article" date="2014" name="Int. J. Syst. Evol. Microbiol.">
        <title>Complete genome sequence of Corynebacterium casei LMG S-19264T (=DSM 44701T), isolated from a smear-ripened cheese.</title>
        <authorList>
            <consortium name="US DOE Joint Genome Institute (JGI-PGF)"/>
            <person name="Walter F."/>
            <person name="Albersmeier A."/>
            <person name="Kalinowski J."/>
            <person name="Ruckert C."/>
        </authorList>
    </citation>
    <scope>NUCLEOTIDE SEQUENCE</scope>
    <source>
        <strain evidence="3">VKM B-1606</strain>
    </source>
</reference>
<protein>
    <submittedName>
        <fullName evidence="4">ATP-grasp superfamily ATP-dependent carboligase</fullName>
    </submittedName>
</protein>
<dbReference type="Proteomes" id="UP001143400">
    <property type="component" value="Unassembled WGS sequence"/>
</dbReference>
<dbReference type="PROSITE" id="PS50975">
    <property type="entry name" value="ATP_GRASP"/>
    <property type="match status" value="1"/>
</dbReference>